<dbReference type="CDD" id="cd09272">
    <property type="entry name" value="RNase_HI_RT_Ty1"/>
    <property type="match status" value="1"/>
</dbReference>
<comment type="caution">
    <text evidence="1">The sequence shown here is derived from an EMBL/GenBank/DDBJ whole genome shotgun (WGS) entry which is preliminary data.</text>
</comment>
<organism evidence="1 2">
    <name type="scientific">Austropuccinia psidii MF-1</name>
    <dbReference type="NCBI Taxonomy" id="1389203"/>
    <lineage>
        <taxon>Eukaryota</taxon>
        <taxon>Fungi</taxon>
        <taxon>Dikarya</taxon>
        <taxon>Basidiomycota</taxon>
        <taxon>Pucciniomycotina</taxon>
        <taxon>Pucciniomycetes</taxon>
        <taxon>Pucciniales</taxon>
        <taxon>Sphaerophragmiaceae</taxon>
        <taxon>Austropuccinia</taxon>
    </lineage>
</organism>
<dbReference type="EMBL" id="AVOT02001642">
    <property type="protein sequence ID" value="MBW0467662.1"/>
    <property type="molecule type" value="Genomic_DNA"/>
</dbReference>
<evidence type="ECO:0000313" key="2">
    <source>
        <dbReference type="Proteomes" id="UP000765509"/>
    </source>
</evidence>
<evidence type="ECO:0008006" key="3">
    <source>
        <dbReference type="Google" id="ProtNLM"/>
    </source>
</evidence>
<dbReference type="PANTHER" id="PTHR11439">
    <property type="entry name" value="GAG-POL-RELATED RETROTRANSPOSON"/>
    <property type="match status" value="1"/>
</dbReference>
<evidence type="ECO:0000313" key="1">
    <source>
        <dbReference type="EMBL" id="MBW0467662.1"/>
    </source>
</evidence>
<dbReference type="Proteomes" id="UP000765509">
    <property type="component" value="Unassembled WGS sequence"/>
</dbReference>
<dbReference type="PANTHER" id="PTHR11439:SF483">
    <property type="entry name" value="PEPTIDE SYNTHASE GLIP-LIKE, PUTATIVE (AFU_ORTHOLOGUE AFUA_3G12920)-RELATED"/>
    <property type="match status" value="1"/>
</dbReference>
<dbReference type="AlphaFoldDB" id="A0A9Q3BLT3"/>
<proteinExistence type="predicted"/>
<keyword evidence="2" id="KW-1185">Reference proteome</keyword>
<accession>A0A9Q3BLT3</accession>
<reference evidence="1" key="1">
    <citation type="submission" date="2021-03" db="EMBL/GenBank/DDBJ databases">
        <title>Draft genome sequence of rust myrtle Austropuccinia psidii MF-1, a brazilian biotype.</title>
        <authorList>
            <person name="Quecine M.C."/>
            <person name="Pachon D.M.R."/>
            <person name="Bonatelli M.L."/>
            <person name="Correr F.H."/>
            <person name="Franceschini L.M."/>
            <person name="Leite T.F."/>
            <person name="Margarido G.R.A."/>
            <person name="Almeida C.A."/>
            <person name="Ferrarezi J.A."/>
            <person name="Labate C.A."/>
        </authorList>
    </citation>
    <scope>NUCLEOTIDE SEQUENCE</scope>
    <source>
        <strain evidence="1">MF-1</strain>
    </source>
</reference>
<name>A0A9Q3BLT3_9BASI</name>
<protein>
    <recommendedName>
        <fullName evidence="3">Reverse transcriptase Ty1/copia-type domain-containing protein</fullName>
    </recommendedName>
</protein>
<gene>
    <name evidence="1" type="ORF">O181_007377</name>
</gene>
<sequence length="170" mass="19037">MLDHNVGYLLKTCHHQLKLWPEKVSLNLWSNAGWGGDLEQSQTGFMLKLGNAPILWCLKWQEVVALSMCAAECVALSNSVQHLVQAICQLSHLSNSFNKTIFCDNQAAVEVSRKKMQYLDRAFFFVNNAIRKHGIKVTWVCTAEMQVDALTKCLSGPILQKAVPFLCVNG</sequence>